<proteinExistence type="predicted"/>
<evidence type="ECO:0000313" key="2">
    <source>
        <dbReference type="EMBL" id="GJQ09639.1"/>
    </source>
</evidence>
<reference evidence="2" key="2">
    <citation type="submission" date="2022-01" db="EMBL/GenBank/DDBJ databases">
        <authorList>
            <person name="Hirooka S."/>
            <person name="Miyagishima S.Y."/>
        </authorList>
    </citation>
    <scope>NUCLEOTIDE SEQUENCE</scope>
    <source>
        <strain evidence="2">NBRC 102759</strain>
    </source>
</reference>
<organism evidence="2 3">
    <name type="scientific">Galdieria partita</name>
    <dbReference type="NCBI Taxonomy" id="83374"/>
    <lineage>
        <taxon>Eukaryota</taxon>
        <taxon>Rhodophyta</taxon>
        <taxon>Bangiophyceae</taxon>
        <taxon>Galdieriales</taxon>
        <taxon>Galdieriaceae</taxon>
        <taxon>Galdieria</taxon>
    </lineage>
</organism>
<dbReference type="GO" id="GO:0005634">
    <property type="term" value="C:nucleus"/>
    <property type="evidence" value="ECO:0007669"/>
    <property type="project" value="TreeGrafter"/>
</dbReference>
<evidence type="ECO:0000313" key="3">
    <source>
        <dbReference type="Proteomes" id="UP001061958"/>
    </source>
</evidence>
<evidence type="ECO:0000256" key="1">
    <source>
        <dbReference type="SAM" id="MobiDB-lite"/>
    </source>
</evidence>
<gene>
    <name evidence="2" type="ORF">GpartN1_g1430.t1</name>
</gene>
<feature type="region of interest" description="Disordered" evidence="1">
    <location>
        <begin position="189"/>
        <end position="260"/>
    </location>
</feature>
<comment type="caution">
    <text evidence="2">The sequence shown here is derived from an EMBL/GenBank/DDBJ whole genome shotgun (WGS) entry which is preliminary data.</text>
</comment>
<feature type="compositionally biased region" description="Polar residues" evidence="1">
    <location>
        <begin position="208"/>
        <end position="217"/>
    </location>
</feature>
<accession>A0A9C7UN77</accession>
<keyword evidence="3" id="KW-1185">Reference proteome</keyword>
<name>A0A9C7UN77_9RHOD</name>
<dbReference type="PANTHER" id="PTHR15410">
    <property type="entry name" value="HIRA-INTERACTING PROTEIN 3"/>
    <property type="match status" value="1"/>
</dbReference>
<dbReference type="EMBL" id="BQMJ01000010">
    <property type="protein sequence ID" value="GJQ09639.1"/>
    <property type="molecule type" value="Genomic_DNA"/>
</dbReference>
<dbReference type="PANTHER" id="PTHR15410:SF2">
    <property type="entry name" value="HIRA-INTERACTING PROTEIN 3"/>
    <property type="match status" value="1"/>
</dbReference>
<dbReference type="InterPro" id="IPR037647">
    <property type="entry name" value="HIRIP3"/>
</dbReference>
<dbReference type="OrthoDB" id="10466618at2759"/>
<reference evidence="2" key="1">
    <citation type="journal article" date="2022" name="Proc. Natl. Acad. Sci. U.S.A.">
        <title>Life cycle and functional genomics of the unicellular red alga Galdieria for elucidating algal and plant evolution and industrial use.</title>
        <authorList>
            <person name="Hirooka S."/>
            <person name="Itabashi T."/>
            <person name="Ichinose T.M."/>
            <person name="Onuma R."/>
            <person name="Fujiwara T."/>
            <person name="Yamashita S."/>
            <person name="Jong L.W."/>
            <person name="Tomita R."/>
            <person name="Iwane A.H."/>
            <person name="Miyagishima S.Y."/>
        </authorList>
    </citation>
    <scope>NUCLEOTIDE SEQUENCE</scope>
    <source>
        <strain evidence="2">NBRC 102759</strain>
    </source>
</reference>
<protein>
    <recommendedName>
        <fullName evidence="4">Histone chaperone domain-containing protein</fullName>
    </recommendedName>
</protein>
<dbReference type="AlphaFoldDB" id="A0A9C7UN77"/>
<sequence length="260" mass="28793">MALQSGGSDLPSDLKESIVAAALSIVNGGDLNTLTIRKVKELLKKQINVEESYDEQLTELVKVAIDRHITSLQQPDKIRSETSTKEVKQAKGKRKLAIKKEEISAPVDGNTYHRLTKVCRQLGLGLPINKLKGVEKKDEKIEIVKEYLRNKGVTKDPLLLTEKQLKSLRAKLEHEKELKSLDASNILQDSGKRKRAGMSLGSAVVDSPKSSTNSYSTDEGEEEKDINSSSQEEEGEVFGDSKSHSSKKHKILQDSDEESV</sequence>
<evidence type="ECO:0008006" key="4">
    <source>
        <dbReference type="Google" id="ProtNLM"/>
    </source>
</evidence>
<dbReference type="Proteomes" id="UP001061958">
    <property type="component" value="Unassembled WGS sequence"/>
</dbReference>